<evidence type="ECO:0000313" key="12">
    <source>
        <dbReference type="Proteomes" id="UP001500220"/>
    </source>
</evidence>
<evidence type="ECO:0000313" key="11">
    <source>
        <dbReference type="Proteomes" id="UP000597989"/>
    </source>
</evidence>
<reference evidence="9" key="4">
    <citation type="submission" date="2023-12" db="EMBL/GenBank/DDBJ databases">
        <authorList>
            <person name="Sun Q."/>
            <person name="Inoue M."/>
        </authorList>
    </citation>
    <scope>NUCLEOTIDE SEQUENCE</scope>
    <source>
        <strain evidence="9">JCM 10664</strain>
    </source>
</reference>
<reference evidence="10 11" key="1">
    <citation type="journal article" date="2014" name="Int. J. Syst. Evol. Microbiol.">
        <title>Complete genome sequence of Corynebacterium casei LMG S-19264T (=DSM 44701T), isolated from a smear-ripened cheese.</title>
        <authorList>
            <consortium name="US DOE Joint Genome Institute (JGI-PGF)"/>
            <person name="Walter F."/>
            <person name="Albersmeier A."/>
            <person name="Kalinowski J."/>
            <person name="Ruckert C."/>
        </authorList>
    </citation>
    <scope>NUCLEOTIDE SEQUENCE [LARGE SCALE GENOMIC DNA]</scope>
    <source>
        <strain evidence="10 11">CGMCC 4.7206</strain>
    </source>
</reference>
<name>A0A917NHN3_9PSEU</name>
<evidence type="ECO:0000256" key="4">
    <source>
        <dbReference type="ARBA" id="ARBA00023125"/>
    </source>
</evidence>
<reference evidence="10" key="3">
    <citation type="submission" date="2020-09" db="EMBL/GenBank/DDBJ databases">
        <authorList>
            <person name="Sun Q."/>
            <person name="Zhou Y."/>
        </authorList>
    </citation>
    <scope>NUCLEOTIDE SEQUENCE</scope>
    <source>
        <strain evidence="10">CGMCC 4.7206</strain>
    </source>
</reference>
<protein>
    <recommendedName>
        <fullName evidence="6">RNA polymerase sigma factor</fullName>
    </recommendedName>
</protein>
<dbReference type="SUPFAM" id="SSF88659">
    <property type="entry name" value="Sigma3 and sigma4 domains of RNA polymerase sigma factors"/>
    <property type="match status" value="1"/>
</dbReference>
<dbReference type="InterPro" id="IPR039425">
    <property type="entry name" value="RNA_pol_sigma-70-like"/>
</dbReference>
<evidence type="ECO:0000259" key="8">
    <source>
        <dbReference type="Pfam" id="PF08281"/>
    </source>
</evidence>
<dbReference type="InterPro" id="IPR013249">
    <property type="entry name" value="RNA_pol_sigma70_r4_t2"/>
</dbReference>
<keyword evidence="5 6" id="KW-0804">Transcription</keyword>
<keyword evidence="3 6" id="KW-0731">Sigma factor</keyword>
<dbReference type="SUPFAM" id="SSF88946">
    <property type="entry name" value="Sigma2 domain of RNA polymerase sigma factors"/>
    <property type="match status" value="1"/>
</dbReference>
<evidence type="ECO:0000313" key="10">
    <source>
        <dbReference type="EMBL" id="GGJ01345.1"/>
    </source>
</evidence>
<dbReference type="GO" id="GO:0003677">
    <property type="term" value="F:DNA binding"/>
    <property type="evidence" value="ECO:0007669"/>
    <property type="project" value="UniProtKB-KW"/>
</dbReference>
<gene>
    <name evidence="9" type="ORF">GCM10009545_09560</name>
    <name evidence="10" type="ORF">GCM10011581_43160</name>
</gene>
<dbReference type="InterPro" id="IPR013324">
    <property type="entry name" value="RNA_pol_sigma_r3/r4-like"/>
</dbReference>
<dbReference type="PROSITE" id="PS01063">
    <property type="entry name" value="SIGMA70_ECF"/>
    <property type="match status" value="1"/>
</dbReference>
<evidence type="ECO:0000256" key="2">
    <source>
        <dbReference type="ARBA" id="ARBA00023015"/>
    </source>
</evidence>
<dbReference type="CDD" id="cd06171">
    <property type="entry name" value="Sigma70_r4"/>
    <property type="match status" value="1"/>
</dbReference>
<dbReference type="InterPro" id="IPR007627">
    <property type="entry name" value="RNA_pol_sigma70_r2"/>
</dbReference>
<proteinExistence type="inferred from homology"/>
<dbReference type="Pfam" id="PF08281">
    <property type="entry name" value="Sigma70_r4_2"/>
    <property type="match status" value="1"/>
</dbReference>
<dbReference type="RefSeq" id="WP_188990554.1">
    <property type="nucleotide sequence ID" value="NZ_BAAAHC010000003.1"/>
</dbReference>
<dbReference type="PANTHER" id="PTHR43133">
    <property type="entry name" value="RNA POLYMERASE ECF-TYPE SIGMA FACTO"/>
    <property type="match status" value="1"/>
</dbReference>
<dbReference type="Gene3D" id="1.10.10.10">
    <property type="entry name" value="Winged helix-like DNA-binding domain superfamily/Winged helix DNA-binding domain"/>
    <property type="match status" value="1"/>
</dbReference>
<dbReference type="PANTHER" id="PTHR43133:SF8">
    <property type="entry name" value="RNA POLYMERASE SIGMA FACTOR HI_1459-RELATED"/>
    <property type="match status" value="1"/>
</dbReference>
<keyword evidence="4 6" id="KW-0238">DNA-binding</keyword>
<dbReference type="Proteomes" id="UP001500220">
    <property type="component" value="Unassembled WGS sequence"/>
</dbReference>
<dbReference type="EMBL" id="BAAAHC010000003">
    <property type="protein sequence ID" value="GAA0509551.1"/>
    <property type="molecule type" value="Genomic_DNA"/>
</dbReference>
<reference evidence="9 12" key="2">
    <citation type="journal article" date="2019" name="Int. J. Syst. Evol. Microbiol.">
        <title>The Global Catalogue of Microorganisms (GCM) 10K type strain sequencing project: providing services to taxonomists for standard genome sequencing and annotation.</title>
        <authorList>
            <consortium name="The Broad Institute Genomics Platform"/>
            <consortium name="The Broad Institute Genome Sequencing Center for Infectious Disease"/>
            <person name="Wu L."/>
            <person name="Ma J."/>
        </authorList>
    </citation>
    <scope>NUCLEOTIDE SEQUENCE [LARGE SCALE GENOMIC DNA]</scope>
    <source>
        <strain evidence="9 12">JCM 10664</strain>
    </source>
</reference>
<sequence>MEPTDADLAACIAAGDADAFERLVRRYSDAVLGMALRMLGDRAEAEDVVQDVFVTVWRRAGELVAPAALRTWLFQVARRNCLIVLRRRRTRRTDPVETVPENRTAVGAAVLVVDPQRAVEAGAGMLALRRALAGLPTRQRDVWLLAEVDGLSYVEIGRRVGAGEQAVRGRLSRARATLADQMRAWR</sequence>
<accession>A0A917NHN3</accession>
<feature type="domain" description="RNA polymerase sigma factor 70 region 4 type 2" evidence="8">
    <location>
        <begin position="126"/>
        <end position="178"/>
    </location>
</feature>
<dbReference type="InterPro" id="IPR014284">
    <property type="entry name" value="RNA_pol_sigma-70_dom"/>
</dbReference>
<dbReference type="InterPro" id="IPR013325">
    <property type="entry name" value="RNA_pol_sigma_r2"/>
</dbReference>
<dbReference type="Proteomes" id="UP000597989">
    <property type="component" value="Unassembled WGS sequence"/>
</dbReference>
<dbReference type="GO" id="GO:0006950">
    <property type="term" value="P:response to stress"/>
    <property type="evidence" value="ECO:0007669"/>
    <property type="project" value="UniProtKB-ARBA"/>
</dbReference>
<organism evidence="10 11">
    <name type="scientific">Saccharopolyspora thermophila</name>
    <dbReference type="NCBI Taxonomy" id="89367"/>
    <lineage>
        <taxon>Bacteria</taxon>
        <taxon>Bacillati</taxon>
        <taxon>Actinomycetota</taxon>
        <taxon>Actinomycetes</taxon>
        <taxon>Pseudonocardiales</taxon>
        <taxon>Pseudonocardiaceae</taxon>
        <taxon>Saccharopolyspora</taxon>
    </lineage>
</organism>
<evidence type="ECO:0000256" key="5">
    <source>
        <dbReference type="ARBA" id="ARBA00023163"/>
    </source>
</evidence>
<dbReference type="GO" id="GO:0016987">
    <property type="term" value="F:sigma factor activity"/>
    <property type="evidence" value="ECO:0007669"/>
    <property type="project" value="UniProtKB-KW"/>
</dbReference>
<evidence type="ECO:0000256" key="6">
    <source>
        <dbReference type="RuleBase" id="RU000716"/>
    </source>
</evidence>
<dbReference type="Pfam" id="PF04542">
    <property type="entry name" value="Sigma70_r2"/>
    <property type="match status" value="1"/>
</dbReference>
<dbReference type="NCBIfam" id="TIGR02937">
    <property type="entry name" value="sigma70-ECF"/>
    <property type="match status" value="1"/>
</dbReference>
<dbReference type="InterPro" id="IPR000838">
    <property type="entry name" value="RNA_pol_sigma70_ECF_CS"/>
</dbReference>
<evidence type="ECO:0000256" key="3">
    <source>
        <dbReference type="ARBA" id="ARBA00023082"/>
    </source>
</evidence>
<keyword evidence="2 6" id="KW-0805">Transcription regulation</keyword>
<keyword evidence="12" id="KW-1185">Reference proteome</keyword>
<dbReference type="Gene3D" id="1.10.1740.10">
    <property type="match status" value="1"/>
</dbReference>
<evidence type="ECO:0000313" key="9">
    <source>
        <dbReference type="EMBL" id="GAA0509551.1"/>
    </source>
</evidence>
<feature type="domain" description="RNA polymerase sigma-70 region 2" evidence="7">
    <location>
        <begin position="23"/>
        <end position="89"/>
    </location>
</feature>
<comment type="caution">
    <text evidence="10">The sequence shown here is derived from an EMBL/GenBank/DDBJ whole genome shotgun (WGS) entry which is preliminary data.</text>
</comment>
<evidence type="ECO:0000256" key="1">
    <source>
        <dbReference type="ARBA" id="ARBA00010641"/>
    </source>
</evidence>
<dbReference type="InterPro" id="IPR036388">
    <property type="entry name" value="WH-like_DNA-bd_sf"/>
</dbReference>
<dbReference type="EMBL" id="BMMT01000018">
    <property type="protein sequence ID" value="GGJ01345.1"/>
    <property type="molecule type" value="Genomic_DNA"/>
</dbReference>
<evidence type="ECO:0000259" key="7">
    <source>
        <dbReference type="Pfam" id="PF04542"/>
    </source>
</evidence>
<comment type="similarity">
    <text evidence="1 6">Belongs to the sigma-70 factor family. ECF subfamily.</text>
</comment>
<dbReference type="AlphaFoldDB" id="A0A917NHN3"/>
<dbReference type="GO" id="GO:0006352">
    <property type="term" value="P:DNA-templated transcription initiation"/>
    <property type="evidence" value="ECO:0007669"/>
    <property type="project" value="InterPro"/>
</dbReference>